<dbReference type="InterPro" id="IPR003594">
    <property type="entry name" value="HATPase_dom"/>
</dbReference>
<dbReference type="Gene3D" id="3.30.565.10">
    <property type="entry name" value="Histidine kinase-like ATPase, C-terminal domain"/>
    <property type="match status" value="1"/>
</dbReference>
<proteinExistence type="predicted"/>
<evidence type="ECO:0000313" key="4">
    <source>
        <dbReference type="EMBL" id="SDX73170.1"/>
    </source>
</evidence>
<name>A0A1H3E3I4_9EURY</name>
<dbReference type="STRING" id="660517.SAMN04487946_10220"/>
<dbReference type="InterPro" id="IPR003018">
    <property type="entry name" value="GAF"/>
</dbReference>
<dbReference type="Pfam" id="PF13185">
    <property type="entry name" value="GAF_2"/>
    <property type="match status" value="1"/>
</dbReference>
<dbReference type="AlphaFoldDB" id="A0A1H3E3I4"/>
<dbReference type="CDD" id="cd00130">
    <property type="entry name" value="PAS"/>
    <property type="match status" value="2"/>
</dbReference>
<dbReference type="Proteomes" id="UP000199170">
    <property type="component" value="Unassembled WGS sequence"/>
</dbReference>
<dbReference type="SUPFAM" id="SSF55874">
    <property type="entry name" value="ATPase domain of HSP90 chaperone/DNA topoisomerase II/histidine kinase"/>
    <property type="match status" value="1"/>
</dbReference>
<dbReference type="Pfam" id="PF02518">
    <property type="entry name" value="HATPase_c"/>
    <property type="match status" value="1"/>
</dbReference>
<evidence type="ECO:0000259" key="3">
    <source>
        <dbReference type="PROSITE" id="PS50113"/>
    </source>
</evidence>
<dbReference type="PROSITE" id="PS50113">
    <property type="entry name" value="PAC"/>
    <property type="match status" value="2"/>
</dbReference>
<gene>
    <name evidence="4" type="ORF">SAMN04487946_10220</name>
</gene>
<dbReference type="NCBIfam" id="TIGR00229">
    <property type="entry name" value="sensory_box"/>
    <property type="match status" value="2"/>
</dbReference>
<feature type="domain" description="PAC" evidence="3">
    <location>
        <begin position="600"/>
        <end position="650"/>
    </location>
</feature>
<dbReference type="SUPFAM" id="SSF55785">
    <property type="entry name" value="PYP-like sensor domain (PAS domain)"/>
    <property type="match status" value="4"/>
</dbReference>
<evidence type="ECO:0000313" key="5">
    <source>
        <dbReference type="Proteomes" id="UP000199170"/>
    </source>
</evidence>
<dbReference type="RefSeq" id="WP_089765331.1">
    <property type="nucleotide sequence ID" value="NZ_FNPB01000002.1"/>
</dbReference>
<evidence type="ECO:0000259" key="1">
    <source>
        <dbReference type="PROSITE" id="PS50109"/>
    </source>
</evidence>
<dbReference type="InterPro" id="IPR035965">
    <property type="entry name" value="PAS-like_dom_sf"/>
</dbReference>
<dbReference type="InterPro" id="IPR036890">
    <property type="entry name" value="HATPase_C_sf"/>
</dbReference>
<dbReference type="InterPro" id="IPR000700">
    <property type="entry name" value="PAS-assoc_C"/>
</dbReference>
<protein>
    <submittedName>
        <fullName evidence="4">PAS domain S-box-containing protein</fullName>
    </submittedName>
</protein>
<dbReference type="OrthoDB" id="308344at2157"/>
<dbReference type="SMART" id="SM00387">
    <property type="entry name" value="HATPase_c"/>
    <property type="match status" value="1"/>
</dbReference>
<dbReference type="Pfam" id="PF00989">
    <property type="entry name" value="PAS"/>
    <property type="match status" value="2"/>
</dbReference>
<feature type="domain" description="PAC" evidence="3">
    <location>
        <begin position="334"/>
        <end position="386"/>
    </location>
</feature>
<dbReference type="GO" id="GO:0006355">
    <property type="term" value="P:regulation of DNA-templated transcription"/>
    <property type="evidence" value="ECO:0007669"/>
    <property type="project" value="InterPro"/>
</dbReference>
<dbReference type="InterPro" id="IPR013767">
    <property type="entry name" value="PAS_fold"/>
</dbReference>
<dbReference type="InterPro" id="IPR001610">
    <property type="entry name" value="PAC"/>
</dbReference>
<dbReference type="InterPro" id="IPR000014">
    <property type="entry name" value="PAS"/>
</dbReference>
<dbReference type="Pfam" id="PF08448">
    <property type="entry name" value="PAS_4"/>
    <property type="match status" value="1"/>
</dbReference>
<dbReference type="InterPro" id="IPR029016">
    <property type="entry name" value="GAF-like_dom_sf"/>
</dbReference>
<organism evidence="4 5">
    <name type="scientific">Halobellus clavatus</name>
    <dbReference type="NCBI Taxonomy" id="660517"/>
    <lineage>
        <taxon>Archaea</taxon>
        <taxon>Methanobacteriati</taxon>
        <taxon>Methanobacteriota</taxon>
        <taxon>Stenosarchaea group</taxon>
        <taxon>Halobacteria</taxon>
        <taxon>Halobacteriales</taxon>
        <taxon>Haloferacaceae</taxon>
        <taxon>Halobellus</taxon>
    </lineage>
</organism>
<dbReference type="PANTHER" id="PTHR44757">
    <property type="entry name" value="DIGUANYLATE CYCLASE DGCP"/>
    <property type="match status" value="1"/>
</dbReference>
<dbReference type="Gene3D" id="3.30.450.40">
    <property type="match status" value="1"/>
</dbReference>
<dbReference type="Gene3D" id="3.30.450.20">
    <property type="entry name" value="PAS domain"/>
    <property type="match status" value="4"/>
</dbReference>
<dbReference type="SMART" id="SM00086">
    <property type="entry name" value="PAC"/>
    <property type="match status" value="3"/>
</dbReference>
<reference evidence="5" key="1">
    <citation type="submission" date="2016-10" db="EMBL/GenBank/DDBJ databases">
        <authorList>
            <person name="Varghese N."/>
            <person name="Submissions S."/>
        </authorList>
    </citation>
    <scope>NUCLEOTIDE SEQUENCE [LARGE SCALE GENOMIC DNA]</scope>
    <source>
        <strain evidence="5">CGMCC 1.10118</strain>
    </source>
</reference>
<keyword evidence="5" id="KW-1185">Reference proteome</keyword>
<feature type="domain" description="PAS" evidence="2">
    <location>
        <begin position="147"/>
        <end position="211"/>
    </location>
</feature>
<dbReference type="PROSITE" id="PS50109">
    <property type="entry name" value="HIS_KIN"/>
    <property type="match status" value="1"/>
</dbReference>
<feature type="domain" description="Histidine kinase" evidence="1">
    <location>
        <begin position="779"/>
        <end position="988"/>
    </location>
</feature>
<accession>A0A1H3E3I4</accession>
<dbReference type="PANTHER" id="PTHR44757:SF2">
    <property type="entry name" value="BIOFILM ARCHITECTURE MAINTENANCE PROTEIN MBAA"/>
    <property type="match status" value="1"/>
</dbReference>
<dbReference type="SMART" id="SM00091">
    <property type="entry name" value="PAS"/>
    <property type="match status" value="4"/>
</dbReference>
<feature type="domain" description="PAS" evidence="2">
    <location>
        <begin position="532"/>
        <end position="586"/>
    </location>
</feature>
<sequence>MVPVSDTDVLPLQPYIDGEYGAARDELESVLNTLEASTDLAFGRLADASEFDPDSLSPKHAGAMVFATGPDAVPERIDRPTVWVSADAATATRAIEAGAVDALTWTPGADHSLLATKATRAFQSVEESPPDIDEVRPASVNGRGPVRALERIEDGIIEIDCSDRVTYLNSAAAAFLDTERSEGIGAPLWELLTDETAAQISDELETARSTGEVTGVEVTTPNDQWFEVTLYPDDDGTAAYVREITAERRRETDQTLYEYLVKTVGDAVYILDEEGRFIFVNDALCEICGYDREELLGSSVHLIKDDHTVEEAEDALRDLLRETGDANGSDVSIAKLDVELITKDGERIPCTDRMTLRPLEDGSFSGTVGTLRDISRQRRRQQILNNLLEATQDMVAAETTTEVAERVVDVAANTIETDGAVVREHDSKTDQLVPVAASDGVVGTMGERPLYETDEGPVGTAFTEDRVVTTAGADHLPDTPIDVSMYLPIGDSRTLSVGHRDKDGFTDDERRFLELLTATAESVFERVERDEELRRYEALVETVDDMLFTIDDEGAFTLVTESLAETLGTTRSQLVGTNIADVLSESAVASQLVSLSDGSAVAEVGLNSRDGDEVPARISATPIAQSRGDGVVGTLQDIRELRVAQQEASRHRTRFAELFGNLTDPLVELSFEQDHTEIRAVNEPFVDIIEGTEDDVEGSRLTAIDSAVPPGIRDALEDVRDQDADVEREVRVQTTDGVGFYLLRSVTYRNGGGKQAFVVLTDVTEVKRQGTHLQVLHRLLRHNLRNRTNVIQGHADLIEAKTDNEQVATYAEQIATACRALVDTSETARAIQRVLRNSDAEPERLSPAEIETRLQRLVSSTAGSDAVDVRIAVDATTNVRYDDLIESGLRELLENAIEYGTPDSDAVVEISVTTSEEGSVRFAVSDDGPGIPEAEWSVVTEDREITQLQHASGLGLWLVKWVANARGGELELVVADEFGTTVAMDLPA</sequence>
<feature type="domain" description="PAS" evidence="2">
    <location>
        <begin position="253"/>
        <end position="323"/>
    </location>
</feature>
<dbReference type="CDD" id="cd00075">
    <property type="entry name" value="HATPase"/>
    <property type="match status" value="1"/>
</dbReference>
<evidence type="ECO:0000259" key="2">
    <source>
        <dbReference type="PROSITE" id="PS50112"/>
    </source>
</evidence>
<dbReference type="Pfam" id="PF13426">
    <property type="entry name" value="PAS_9"/>
    <property type="match status" value="1"/>
</dbReference>
<dbReference type="EMBL" id="FNPB01000002">
    <property type="protein sequence ID" value="SDX73170.1"/>
    <property type="molecule type" value="Genomic_DNA"/>
</dbReference>
<dbReference type="InterPro" id="IPR052155">
    <property type="entry name" value="Biofilm_reg_signaling"/>
</dbReference>
<dbReference type="PROSITE" id="PS50112">
    <property type="entry name" value="PAS"/>
    <property type="match status" value="3"/>
</dbReference>
<dbReference type="InterPro" id="IPR013656">
    <property type="entry name" value="PAS_4"/>
</dbReference>
<dbReference type="SUPFAM" id="SSF55781">
    <property type="entry name" value="GAF domain-like"/>
    <property type="match status" value="1"/>
</dbReference>
<dbReference type="InterPro" id="IPR005467">
    <property type="entry name" value="His_kinase_dom"/>
</dbReference>